<proteinExistence type="predicted"/>
<name>A0A161Q8L7_9PROT</name>
<dbReference type="AlphaFoldDB" id="A0A161Q8L7"/>
<organism evidence="1 2">
    <name type="scientific">Tistrella mobilis</name>
    <dbReference type="NCBI Taxonomy" id="171437"/>
    <lineage>
        <taxon>Bacteria</taxon>
        <taxon>Pseudomonadati</taxon>
        <taxon>Pseudomonadota</taxon>
        <taxon>Alphaproteobacteria</taxon>
        <taxon>Geminicoccales</taxon>
        <taxon>Geminicoccaceae</taxon>
        <taxon>Tistrella</taxon>
    </lineage>
</organism>
<dbReference type="Pfam" id="PF04430">
    <property type="entry name" value="DUF498"/>
    <property type="match status" value="1"/>
</dbReference>
<gene>
    <name evidence="1" type="ORF">AUP44_19290</name>
</gene>
<reference evidence="1 2" key="1">
    <citation type="submission" date="2015-12" db="EMBL/GenBank/DDBJ databases">
        <title>Genome sequence of Tistrella mobilis MCCC 1A02139.</title>
        <authorList>
            <person name="Lu L."/>
            <person name="Lai Q."/>
            <person name="Shao Z."/>
            <person name="Qian P."/>
        </authorList>
    </citation>
    <scope>NUCLEOTIDE SEQUENCE [LARGE SCALE GENOMIC DNA]</scope>
    <source>
        <strain evidence="1 2">MCCC 1A02139</strain>
    </source>
</reference>
<dbReference type="OrthoDB" id="7351393at2"/>
<dbReference type="Proteomes" id="UP000075787">
    <property type="component" value="Unassembled WGS sequence"/>
</dbReference>
<sequence length="126" mass="13098">MDLTPKLADGAKVVQGYAEGRFRIGGEIFPHSVLVMPGVVEAWQVADLATASVDSLEPVLAAGRAGTVEVLIIGCGPRTQLVPRPLREALKAAGIGVEGMDTGAAARTYNVMTMEDRKAAAALIVL</sequence>
<dbReference type="InterPro" id="IPR036748">
    <property type="entry name" value="MTH938-like_sf"/>
</dbReference>
<dbReference type="SUPFAM" id="SSF64076">
    <property type="entry name" value="MTH938-like"/>
    <property type="match status" value="1"/>
</dbReference>
<dbReference type="PANTHER" id="PTHR21192">
    <property type="entry name" value="NUCLEAR PROTEIN E3-3"/>
    <property type="match status" value="1"/>
</dbReference>
<comment type="caution">
    <text evidence="1">The sequence shown here is derived from an EMBL/GenBank/DDBJ whole genome shotgun (WGS) entry which is preliminary data.</text>
</comment>
<evidence type="ECO:0000313" key="2">
    <source>
        <dbReference type="Proteomes" id="UP000075787"/>
    </source>
</evidence>
<dbReference type="EMBL" id="LPZR01000010">
    <property type="protein sequence ID" value="KYO57679.1"/>
    <property type="molecule type" value="Genomic_DNA"/>
</dbReference>
<dbReference type="PANTHER" id="PTHR21192:SF2">
    <property type="entry name" value="NADH DEHYDROGENASE [UBIQUINONE] 1 ALPHA SUBCOMPLEX ASSEMBLY FACTOR 3"/>
    <property type="match status" value="1"/>
</dbReference>
<dbReference type="InterPro" id="IPR007523">
    <property type="entry name" value="NDUFAF3/AAMDC"/>
</dbReference>
<evidence type="ECO:0008006" key="3">
    <source>
        <dbReference type="Google" id="ProtNLM"/>
    </source>
</evidence>
<protein>
    <recommendedName>
        <fullName evidence="3">NADH dehydrogenase [ubiquinone] 1 alpha subcomplex assembly factor 3</fullName>
    </recommendedName>
</protein>
<dbReference type="Gene3D" id="3.40.1230.10">
    <property type="entry name" value="MTH938-like"/>
    <property type="match status" value="1"/>
</dbReference>
<dbReference type="CDD" id="cd00248">
    <property type="entry name" value="Mth938-like"/>
    <property type="match status" value="1"/>
</dbReference>
<accession>A0A161Q8L7</accession>
<evidence type="ECO:0000313" key="1">
    <source>
        <dbReference type="EMBL" id="KYO57679.1"/>
    </source>
</evidence>